<feature type="binding site" evidence="5">
    <location>
        <position position="155"/>
    </location>
    <ligand>
        <name>Mo-molybdopterin</name>
        <dbReference type="ChEBI" id="CHEBI:71302"/>
    </ligand>
    <ligandPart>
        <name>Mo</name>
        <dbReference type="ChEBI" id="CHEBI:28685"/>
    </ligandPart>
</feature>
<dbReference type="Gene3D" id="3.90.420.10">
    <property type="entry name" value="Oxidoreductase, molybdopterin-binding domain"/>
    <property type="match status" value="1"/>
</dbReference>
<protein>
    <recommendedName>
        <fullName evidence="5">Protein-methionine-sulfoxide reductase catalytic subunit MsrP</fullName>
        <ecNumber evidence="5">1.8.5.-</ecNumber>
    </recommendedName>
</protein>
<evidence type="ECO:0000259" key="6">
    <source>
        <dbReference type="Pfam" id="PF00174"/>
    </source>
</evidence>
<dbReference type="Pfam" id="PF00174">
    <property type="entry name" value="Oxidored_molyb"/>
    <property type="match status" value="1"/>
</dbReference>
<keyword evidence="3 5" id="KW-0732">Signal</keyword>
<dbReference type="PROSITE" id="PS51318">
    <property type="entry name" value="TAT"/>
    <property type="match status" value="1"/>
</dbReference>
<dbReference type="GO" id="GO:0016672">
    <property type="term" value="F:oxidoreductase activity, acting on a sulfur group of donors, quinone or similar compound as acceptor"/>
    <property type="evidence" value="ECO:0007669"/>
    <property type="project" value="UniProtKB-UniRule"/>
</dbReference>
<comment type="PTM">
    <text evidence="5">Predicted to be exported by the Tat system. The position of the signal peptide cleavage has not been experimentally proven.</text>
</comment>
<dbReference type="RefSeq" id="WP_186505836.1">
    <property type="nucleotide sequence ID" value="NZ_JACNEP010000003.1"/>
</dbReference>
<reference evidence="7" key="2">
    <citation type="submission" date="2020-08" db="EMBL/GenBank/DDBJ databases">
        <authorList>
            <person name="Lai Q."/>
        </authorList>
    </citation>
    <scope>NUCLEOTIDE SEQUENCE</scope>
    <source>
        <strain evidence="7">S27-2</strain>
    </source>
</reference>
<dbReference type="HAMAP" id="MF_01206">
    <property type="entry name" value="MsrP"/>
    <property type="match status" value="1"/>
</dbReference>
<evidence type="ECO:0000256" key="2">
    <source>
        <dbReference type="ARBA" id="ARBA00022723"/>
    </source>
</evidence>
<evidence type="ECO:0000313" key="7">
    <source>
        <dbReference type="EMBL" id="MBC3765364.1"/>
    </source>
</evidence>
<keyword evidence="2 5" id="KW-0479">Metal-binding</keyword>
<dbReference type="InterPro" id="IPR000572">
    <property type="entry name" value="OxRdtase_Mopterin-bd_dom"/>
</dbReference>
<name>A0A8J6IS28_9ALTE</name>
<keyword evidence="8" id="KW-1185">Reference proteome</keyword>
<gene>
    <name evidence="5 7" type="primary">msrP</name>
    <name evidence="7" type="ORF">H8B19_05715</name>
</gene>
<dbReference type="SUPFAM" id="SSF56524">
    <property type="entry name" value="Oxidoreductase molybdopterin-binding domain"/>
    <property type="match status" value="1"/>
</dbReference>
<dbReference type="GO" id="GO:0043546">
    <property type="term" value="F:molybdopterin cofactor binding"/>
    <property type="evidence" value="ECO:0007669"/>
    <property type="project" value="UniProtKB-UniRule"/>
</dbReference>
<evidence type="ECO:0000313" key="8">
    <source>
        <dbReference type="Proteomes" id="UP000601768"/>
    </source>
</evidence>
<accession>A0A8J6IS28</accession>
<dbReference type="InterPro" id="IPR006311">
    <property type="entry name" value="TAT_signal"/>
</dbReference>
<keyword evidence="4 5" id="KW-0560">Oxidoreductase</keyword>
<comment type="subunit">
    <text evidence="5">Heterodimer of a catalytic subunit (MsrP) and a heme-binding subunit (MsrQ).</text>
</comment>
<dbReference type="PANTHER" id="PTHR43032">
    <property type="entry name" value="PROTEIN-METHIONINE-SULFOXIDE REDUCTASE"/>
    <property type="match status" value="1"/>
</dbReference>
<dbReference type="AlphaFoldDB" id="A0A8J6IS28"/>
<feature type="binding site" evidence="5">
    <location>
        <position position="247"/>
    </location>
    <ligand>
        <name>Mo-molybdopterin</name>
        <dbReference type="ChEBI" id="CHEBI:71302"/>
    </ligand>
</feature>
<dbReference type="PANTHER" id="PTHR43032:SF3">
    <property type="entry name" value="PROTEIN-METHIONINE-SULFOXIDE REDUCTASE CATALYTIC SUBUNIT MSRP"/>
    <property type="match status" value="1"/>
</dbReference>
<sequence length="343" mass="38551">MLIKSRKSYALTDNDVTDESVYLGRRELLKKMGFIGTGSLLAGALPLGSANAGVLDFFTDDDKKSASKLAALEYQKAAAEFTATDKLTPEDKVTHHNNFYEFGAQKSQPAEYARNFKVDPWYLKVDGQVNNNLLLDNDDLFKQFDLEERIYRLRCVEAWSMVIPWVGFPLASLLKKADPKSSAKYVAFETLYDPKRMPGQSNRFLGGGIDYPYVEGLRMDEAMHPLTMLAVGLYGKALPGQNGAPVRLVVPWKYGFKSIKSIVSIKLTTTEPPTTWNKLAPQEYGFYANVNPKVDHPRWSQASERRITTGGLFASNRIATLPFNGYADEVASLYKDMDLTRYY</sequence>
<comment type="caution">
    <text evidence="7">The sequence shown here is derived from an EMBL/GenBank/DDBJ whole genome shotgun (WGS) entry which is preliminary data.</text>
</comment>
<evidence type="ECO:0000256" key="4">
    <source>
        <dbReference type="ARBA" id="ARBA00023002"/>
    </source>
</evidence>
<feature type="binding site" evidence="5">
    <location>
        <begin position="258"/>
        <end position="260"/>
    </location>
    <ligand>
        <name>Mo-molybdopterin</name>
        <dbReference type="ChEBI" id="CHEBI:71302"/>
    </ligand>
</feature>
<comment type="cofactor">
    <cofactor evidence="5">
        <name>Mo-molybdopterin</name>
        <dbReference type="ChEBI" id="CHEBI:71302"/>
    </cofactor>
    <text evidence="5">Binds 1 Mo-molybdopterin (Mo-MPT) cofactor per subunit.</text>
</comment>
<dbReference type="GO" id="GO:0046872">
    <property type="term" value="F:metal ion binding"/>
    <property type="evidence" value="ECO:0007669"/>
    <property type="project" value="UniProtKB-KW"/>
</dbReference>
<comment type="function">
    <text evidence="5">Part of the MsrPQ system that repairs oxidized periplasmic proteins containing methionine sulfoxide residues (Met-O), using respiratory chain electrons. Thus protects these proteins from oxidative-stress damage caused by reactive species of oxygen and chlorine generated by the host defense mechanisms. MsrPQ is essential for the maintenance of envelope integrity under bleach stress, rescuing a wide series of structurally unrelated periplasmic proteins from methionine oxidation. The catalytic subunit MsrP is non-stereospecific, being able to reduce both (R-) and (S-) diastereoisomers of methionine sulfoxide.</text>
</comment>
<dbReference type="EMBL" id="JACNEP010000003">
    <property type="protein sequence ID" value="MBC3765364.1"/>
    <property type="molecule type" value="Genomic_DNA"/>
</dbReference>
<feature type="binding site" evidence="5">
    <location>
        <begin position="100"/>
        <end position="101"/>
    </location>
    <ligand>
        <name>Mo-molybdopterin</name>
        <dbReference type="ChEBI" id="CHEBI:71302"/>
    </ligand>
</feature>
<evidence type="ECO:0000256" key="5">
    <source>
        <dbReference type="HAMAP-Rule" id="MF_01206"/>
    </source>
</evidence>
<comment type="catalytic activity">
    <reaction evidence="5">
        <text>L-methionyl-[protein] + a quinone + H2O = L-methionyl-(S)-S-oxide-[protein] + a quinol</text>
        <dbReference type="Rhea" id="RHEA:51292"/>
        <dbReference type="Rhea" id="RHEA-COMP:12313"/>
        <dbReference type="Rhea" id="RHEA-COMP:12315"/>
        <dbReference type="ChEBI" id="CHEBI:15377"/>
        <dbReference type="ChEBI" id="CHEBI:16044"/>
        <dbReference type="ChEBI" id="CHEBI:24646"/>
        <dbReference type="ChEBI" id="CHEBI:44120"/>
        <dbReference type="ChEBI" id="CHEBI:132124"/>
    </reaction>
</comment>
<dbReference type="Proteomes" id="UP000601768">
    <property type="component" value="Unassembled WGS sequence"/>
</dbReference>
<dbReference type="EC" id="1.8.5.-" evidence="5"/>
<dbReference type="NCBIfam" id="NF003767">
    <property type="entry name" value="PRK05363.1"/>
    <property type="match status" value="1"/>
</dbReference>
<evidence type="ECO:0000256" key="1">
    <source>
        <dbReference type="ARBA" id="ARBA00022505"/>
    </source>
</evidence>
<feature type="binding site" evidence="5">
    <location>
        <position position="97"/>
    </location>
    <ligand>
        <name>Mo-molybdopterin</name>
        <dbReference type="ChEBI" id="CHEBI:71302"/>
    </ligand>
</feature>
<dbReference type="InterPro" id="IPR022867">
    <property type="entry name" value="MsrP"/>
</dbReference>
<evidence type="ECO:0000256" key="3">
    <source>
        <dbReference type="ARBA" id="ARBA00022729"/>
    </source>
</evidence>
<dbReference type="GO" id="GO:0030091">
    <property type="term" value="P:protein repair"/>
    <property type="evidence" value="ECO:0007669"/>
    <property type="project" value="UniProtKB-UniRule"/>
</dbReference>
<reference evidence="7" key="1">
    <citation type="journal article" date="2018" name="Int. J. Syst. Evol. Microbiol.">
        <title>Neptunicella marina gen. nov., sp. nov., isolated from surface seawater.</title>
        <authorList>
            <person name="Liu X."/>
            <person name="Lai Q."/>
            <person name="Du Y."/>
            <person name="Zhang X."/>
            <person name="Liu Z."/>
            <person name="Sun F."/>
            <person name="Shao Z."/>
        </authorList>
    </citation>
    <scope>NUCLEOTIDE SEQUENCE</scope>
    <source>
        <strain evidence="7">S27-2</strain>
    </source>
</reference>
<proteinExistence type="inferred from homology"/>
<dbReference type="InterPro" id="IPR036374">
    <property type="entry name" value="OxRdtase_Mopterin-bd_sf"/>
</dbReference>
<feature type="binding site" evidence="5">
    <location>
        <position position="190"/>
    </location>
    <ligand>
        <name>Mo-molybdopterin</name>
        <dbReference type="ChEBI" id="CHEBI:71302"/>
    </ligand>
</feature>
<feature type="domain" description="Oxidoreductase molybdopterin-binding" evidence="6">
    <location>
        <begin position="116"/>
        <end position="276"/>
    </location>
</feature>
<keyword evidence="1 5" id="KW-0500">Molybdenum</keyword>
<comment type="similarity">
    <text evidence="5">Belongs to the MsrP family.</text>
</comment>
<comment type="catalytic activity">
    <reaction evidence="5">
        <text>L-methionyl-[protein] + a quinone + H2O = L-methionyl-(R)-S-oxide-[protein] + a quinol</text>
        <dbReference type="Rhea" id="RHEA:51296"/>
        <dbReference type="Rhea" id="RHEA-COMP:12313"/>
        <dbReference type="Rhea" id="RHEA-COMP:12314"/>
        <dbReference type="ChEBI" id="CHEBI:15377"/>
        <dbReference type="ChEBI" id="CHEBI:16044"/>
        <dbReference type="ChEBI" id="CHEBI:24646"/>
        <dbReference type="ChEBI" id="CHEBI:45764"/>
        <dbReference type="ChEBI" id="CHEBI:132124"/>
    </reaction>
</comment>
<feature type="binding site" evidence="5">
    <location>
        <position position="242"/>
    </location>
    <ligand>
        <name>Mo-molybdopterin</name>
        <dbReference type="ChEBI" id="CHEBI:71302"/>
    </ligand>
</feature>
<organism evidence="7 8">
    <name type="scientific">Neptunicella marina</name>
    <dbReference type="NCBI Taxonomy" id="2125989"/>
    <lineage>
        <taxon>Bacteria</taxon>
        <taxon>Pseudomonadati</taxon>
        <taxon>Pseudomonadota</taxon>
        <taxon>Gammaproteobacteria</taxon>
        <taxon>Alteromonadales</taxon>
        <taxon>Alteromonadaceae</taxon>
        <taxon>Neptunicella</taxon>
    </lineage>
</organism>